<feature type="compositionally biased region" description="Polar residues" evidence="1">
    <location>
        <begin position="23"/>
        <end position="34"/>
    </location>
</feature>
<dbReference type="EMBL" id="FOFT01000014">
    <property type="protein sequence ID" value="SES44730.1"/>
    <property type="molecule type" value="Genomic_DNA"/>
</dbReference>
<proteinExistence type="predicted"/>
<dbReference type="Proteomes" id="UP000199028">
    <property type="component" value="Unassembled WGS sequence"/>
</dbReference>
<dbReference type="RefSeq" id="WP_170176513.1">
    <property type="nucleotide sequence ID" value="NZ_FOFT01000014.1"/>
</dbReference>
<feature type="region of interest" description="Disordered" evidence="1">
    <location>
        <begin position="1"/>
        <end position="49"/>
    </location>
</feature>
<reference evidence="3" key="1">
    <citation type="submission" date="2016-10" db="EMBL/GenBank/DDBJ databases">
        <authorList>
            <person name="Varghese N."/>
            <person name="Submissions S."/>
        </authorList>
    </citation>
    <scope>NUCLEOTIDE SEQUENCE [LARGE SCALE GENOMIC DNA]</scope>
    <source>
        <strain evidence="3">CGMCC 4.578</strain>
    </source>
</reference>
<evidence type="ECO:0000313" key="3">
    <source>
        <dbReference type="Proteomes" id="UP000199028"/>
    </source>
</evidence>
<dbReference type="AlphaFoldDB" id="A0A1H9XEY2"/>
<keyword evidence="3" id="KW-1185">Reference proteome</keyword>
<evidence type="ECO:0000313" key="2">
    <source>
        <dbReference type="EMBL" id="SES44730.1"/>
    </source>
</evidence>
<gene>
    <name evidence="2" type="ORF">SAMN05216195_114269</name>
</gene>
<accession>A0A1H9XEY2</accession>
<organism evidence="2 3">
    <name type="scientific">Lentzea flaviverrucosa</name>
    <dbReference type="NCBI Taxonomy" id="200379"/>
    <lineage>
        <taxon>Bacteria</taxon>
        <taxon>Bacillati</taxon>
        <taxon>Actinomycetota</taxon>
        <taxon>Actinomycetes</taxon>
        <taxon>Pseudonocardiales</taxon>
        <taxon>Pseudonocardiaceae</taxon>
        <taxon>Lentzea</taxon>
    </lineage>
</organism>
<protein>
    <submittedName>
        <fullName evidence="2">Uncharacterized protein</fullName>
    </submittedName>
</protein>
<evidence type="ECO:0000256" key="1">
    <source>
        <dbReference type="SAM" id="MobiDB-lite"/>
    </source>
</evidence>
<sequence length="49" mass="5392">MTLHAPDTLFSHPETHRPHGAPGSSQLDQPTWTDLFQEPPAAPRTSSEN</sequence>
<name>A0A1H9XEY2_9PSEU</name>